<evidence type="ECO:0000256" key="5">
    <source>
        <dbReference type="ARBA" id="ARBA00023242"/>
    </source>
</evidence>
<dbReference type="EMBL" id="LXQA010733236">
    <property type="protein sequence ID" value="MCI68248.1"/>
    <property type="molecule type" value="Genomic_DNA"/>
</dbReference>
<keyword evidence="4" id="KW-0804">Transcription</keyword>
<evidence type="ECO:0000313" key="9">
    <source>
        <dbReference type="Proteomes" id="UP000265520"/>
    </source>
</evidence>
<dbReference type="SUPFAM" id="SSF54171">
    <property type="entry name" value="DNA-binding domain"/>
    <property type="match status" value="1"/>
</dbReference>
<evidence type="ECO:0000256" key="4">
    <source>
        <dbReference type="ARBA" id="ARBA00023163"/>
    </source>
</evidence>
<dbReference type="SMART" id="SM00380">
    <property type="entry name" value="AP2"/>
    <property type="match status" value="1"/>
</dbReference>
<proteinExistence type="inferred from homology"/>
<evidence type="ECO:0000313" key="8">
    <source>
        <dbReference type="EMBL" id="MCI68248.1"/>
    </source>
</evidence>
<comment type="caution">
    <text evidence="8">The sequence shown here is derived from an EMBL/GenBank/DDBJ whole genome shotgun (WGS) entry which is preliminary data.</text>
</comment>
<reference evidence="8 9" key="1">
    <citation type="journal article" date="2018" name="Front. Plant Sci.">
        <title>Red Clover (Trifolium pratense) and Zigzag Clover (T. medium) - A Picture of Genomic Similarities and Differences.</title>
        <authorList>
            <person name="Dluhosova J."/>
            <person name="Istvanek J."/>
            <person name="Nedelnik J."/>
            <person name="Repkova J."/>
        </authorList>
    </citation>
    <scope>NUCLEOTIDE SEQUENCE [LARGE SCALE GENOMIC DNA]</scope>
    <source>
        <strain evidence="9">cv. 10/8</strain>
        <tissue evidence="8">Leaf</tissue>
    </source>
</reference>
<dbReference type="InterPro" id="IPR001471">
    <property type="entry name" value="AP2/ERF_dom"/>
</dbReference>
<comment type="subcellular location">
    <subcellularLocation>
        <location evidence="1">Nucleus</location>
    </subcellularLocation>
</comment>
<keyword evidence="2" id="KW-0805">Transcription regulation</keyword>
<dbReference type="Gene3D" id="3.30.730.10">
    <property type="entry name" value="AP2/ERF domain"/>
    <property type="match status" value="1"/>
</dbReference>
<dbReference type="InterPro" id="IPR036955">
    <property type="entry name" value="AP2/ERF_dom_sf"/>
</dbReference>
<dbReference type="GO" id="GO:0005634">
    <property type="term" value="C:nucleus"/>
    <property type="evidence" value="ECO:0007669"/>
    <property type="project" value="UniProtKB-SubCell"/>
</dbReference>
<dbReference type="PANTHER" id="PTHR31190:SF287">
    <property type="entry name" value="DEVELOPMENT RELATED ERF PROTEIN"/>
    <property type="match status" value="1"/>
</dbReference>
<dbReference type="Proteomes" id="UP000265520">
    <property type="component" value="Unassembled WGS sequence"/>
</dbReference>
<dbReference type="InterPro" id="IPR016177">
    <property type="entry name" value="DNA-bd_dom_sf"/>
</dbReference>
<dbReference type="GO" id="GO:0003700">
    <property type="term" value="F:DNA-binding transcription factor activity"/>
    <property type="evidence" value="ECO:0007669"/>
    <property type="project" value="InterPro"/>
</dbReference>
<dbReference type="GO" id="GO:0003677">
    <property type="term" value="F:DNA binding"/>
    <property type="evidence" value="ECO:0007669"/>
    <property type="project" value="UniProtKB-KW"/>
</dbReference>
<name>A0A392U586_9FABA</name>
<dbReference type="InterPro" id="IPR044808">
    <property type="entry name" value="ERF_plant"/>
</dbReference>
<evidence type="ECO:0000256" key="3">
    <source>
        <dbReference type="ARBA" id="ARBA00023125"/>
    </source>
</evidence>
<dbReference type="CDD" id="cd00018">
    <property type="entry name" value="AP2"/>
    <property type="match status" value="1"/>
</dbReference>
<feature type="non-terminal residue" evidence="8">
    <location>
        <position position="1"/>
    </location>
</feature>
<keyword evidence="9" id="KW-1185">Reference proteome</keyword>
<feature type="non-terminal residue" evidence="8">
    <location>
        <position position="82"/>
    </location>
</feature>
<dbReference type="PRINTS" id="PR00367">
    <property type="entry name" value="ETHRSPELEMNT"/>
</dbReference>
<dbReference type="GO" id="GO:0009873">
    <property type="term" value="P:ethylene-activated signaling pathway"/>
    <property type="evidence" value="ECO:0007669"/>
    <property type="project" value="InterPro"/>
</dbReference>
<keyword evidence="3" id="KW-0238">DNA-binding</keyword>
<feature type="domain" description="AP2/ERF" evidence="7">
    <location>
        <begin position="51"/>
        <end position="82"/>
    </location>
</feature>
<comment type="similarity">
    <text evidence="6">Belongs to the AP2/ERF transcription factor family. ERF subfamily.</text>
</comment>
<accession>A0A392U586</accession>
<evidence type="ECO:0000256" key="1">
    <source>
        <dbReference type="ARBA" id="ARBA00004123"/>
    </source>
</evidence>
<evidence type="ECO:0000259" key="7">
    <source>
        <dbReference type="PROSITE" id="PS51032"/>
    </source>
</evidence>
<dbReference type="PANTHER" id="PTHR31190">
    <property type="entry name" value="DNA-BINDING DOMAIN"/>
    <property type="match status" value="1"/>
</dbReference>
<evidence type="ECO:0000256" key="6">
    <source>
        <dbReference type="ARBA" id="ARBA00024343"/>
    </source>
</evidence>
<protein>
    <submittedName>
        <fullName evidence="8">Ethylene-responsive transcription factor 1A-like</fullName>
    </submittedName>
</protein>
<organism evidence="8 9">
    <name type="scientific">Trifolium medium</name>
    <dbReference type="NCBI Taxonomy" id="97028"/>
    <lineage>
        <taxon>Eukaryota</taxon>
        <taxon>Viridiplantae</taxon>
        <taxon>Streptophyta</taxon>
        <taxon>Embryophyta</taxon>
        <taxon>Tracheophyta</taxon>
        <taxon>Spermatophyta</taxon>
        <taxon>Magnoliopsida</taxon>
        <taxon>eudicotyledons</taxon>
        <taxon>Gunneridae</taxon>
        <taxon>Pentapetalae</taxon>
        <taxon>rosids</taxon>
        <taxon>fabids</taxon>
        <taxon>Fabales</taxon>
        <taxon>Fabaceae</taxon>
        <taxon>Papilionoideae</taxon>
        <taxon>50 kb inversion clade</taxon>
        <taxon>NPAAA clade</taxon>
        <taxon>Hologalegina</taxon>
        <taxon>IRL clade</taxon>
        <taxon>Trifolieae</taxon>
        <taxon>Trifolium</taxon>
    </lineage>
</organism>
<dbReference type="PROSITE" id="PS51032">
    <property type="entry name" value="AP2_ERF"/>
    <property type="match status" value="1"/>
</dbReference>
<dbReference type="AlphaFoldDB" id="A0A392U586"/>
<keyword evidence="5" id="KW-0539">Nucleus</keyword>
<evidence type="ECO:0000256" key="2">
    <source>
        <dbReference type="ARBA" id="ARBA00023015"/>
    </source>
</evidence>
<sequence>GWVPSLDVGSPESFSSSGFMPAVIVKSEPEVQSSSEIIVSVPVDVPAKGKHYRGVRRRPWGKFAAEIRDPAKNGARVWLGTF</sequence>